<dbReference type="KEGG" id="ruj:E5Z56_04635"/>
<dbReference type="Proteomes" id="UP000301475">
    <property type="component" value="Chromosome"/>
</dbReference>
<feature type="domain" description="BIG2" evidence="2">
    <location>
        <begin position="252"/>
        <end position="329"/>
    </location>
</feature>
<keyword evidence="1" id="KW-0732">Signal</keyword>
<dbReference type="OrthoDB" id="1733909at2"/>
<name>A0A4P8XW75_9FIRM</name>
<protein>
    <recommendedName>
        <fullName evidence="2">BIG2 domain-containing protein</fullName>
    </recommendedName>
</protein>
<reference evidence="3 4" key="1">
    <citation type="submission" date="2019-04" db="EMBL/GenBank/DDBJ databases">
        <authorList>
            <person name="Embree M."/>
            <person name="Gaffney J.R."/>
        </authorList>
    </citation>
    <scope>NUCLEOTIDE SEQUENCE [LARGE SCALE GENOMIC DNA]</scope>
    <source>
        <strain evidence="3 4">JE7A12</strain>
    </source>
</reference>
<organism evidence="3 4">
    <name type="scientific">Ruminococcus bovis</name>
    <dbReference type="NCBI Taxonomy" id="2564099"/>
    <lineage>
        <taxon>Bacteria</taxon>
        <taxon>Bacillati</taxon>
        <taxon>Bacillota</taxon>
        <taxon>Clostridia</taxon>
        <taxon>Eubacteriales</taxon>
        <taxon>Oscillospiraceae</taxon>
        <taxon>Ruminococcus</taxon>
    </lineage>
</organism>
<dbReference type="InterPro" id="IPR003343">
    <property type="entry name" value="Big_2"/>
</dbReference>
<gene>
    <name evidence="3" type="ORF">E5Z56_04635</name>
</gene>
<dbReference type="RefSeq" id="WP_138156745.1">
    <property type="nucleotide sequence ID" value="NZ_CP039381.1"/>
</dbReference>
<dbReference type="SUPFAM" id="SSF49373">
    <property type="entry name" value="Invasin/intimin cell-adhesion fragments"/>
    <property type="match status" value="2"/>
</dbReference>
<dbReference type="InterPro" id="IPR008964">
    <property type="entry name" value="Invasin/intimin_cell_adhesion"/>
</dbReference>
<feature type="domain" description="BIG2" evidence="2">
    <location>
        <begin position="338"/>
        <end position="422"/>
    </location>
</feature>
<dbReference type="EMBL" id="CP039381">
    <property type="protein sequence ID" value="QCT06694.1"/>
    <property type="molecule type" value="Genomic_DNA"/>
</dbReference>
<feature type="chain" id="PRO_5039321964" description="BIG2 domain-containing protein" evidence="1">
    <location>
        <begin position="22"/>
        <end position="428"/>
    </location>
</feature>
<feature type="signal peptide" evidence="1">
    <location>
        <begin position="1"/>
        <end position="21"/>
    </location>
</feature>
<feature type="domain" description="BIG2" evidence="2">
    <location>
        <begin position="171"/>
        <end position="248"/>
    </location>
</feature>
<evidence type="ECO:0000313" key="4">
    <source>
        <dbReference type="Proteomes" id="UP000301475"/>
    </source>
</evidence>
<evidence type="ECO:0000256" key="1">
    <source>
        <dbReference type="SAM" id="SignalP"/>
    </source>
</evidence>
<evidence type="ECO:0000259" key="2">
    <source>
        <dbReference type="SMART" id="SM00635"/>
    </source>
</evidence>
<dbReference type="SMART" id="SM00635">
    <property type="entry name" value="BID_2"/>
    <property type="match status" value="3"/>
</dbReference>
<sequence length="428" mass="45279">MKKSVSLLLTVLMAMSIITVAATSVSAAETAKVNNQNCYVGQKVVYTYFLQAPGKAEDFQGHLEYTDGLKLEKVELSDVTGVMADGQKGVMVNTAISNNVYYSGVNINEGYDYTTKSAFITAEFSIEKSGDQTVANKLEILSGSNGTQYVEDYKAIEGVQSSEETTVQAVDAESVKLDVTAKTVYTGSKFTLKATVTPELAAATNDVEWSSSNETIATVDNGVVTAKKAGSAVITAKVGAVSATCKVTVRQHVTSVKLNATSKTLYNGKATTLKATVYPSNASVKTVTWKTSNSKVATVNAKGVVTAKKPGYAYITVTTKDSNKTARCKITVKAQKATKVTVNVKKSVSLQKKGKSVNIKATVTPSNTYNKTITVSNSNKKAVKISATKITSGKTVKVTALKKGSSNIKFTAADGSRKSTTVKVTVKK</sequence>
<dbReference type="Gene3D" id="2.60.40.1080">
    <property type="match status" value="3"/>
</dbReference>
<proteinExistence type="predicted"/>
<evidence type="ECO:0000313" key="3">
    <source>
        <dbReference type="EMBL" id="QCT06694.1"/>
    </source>
</evidence>
<keyword evidence="4" id="KW-1185">Reference proteome</keyword>
<accession>A0A4P8XW75</accession>
<dbReference type="Pfam" id="PF02368">
    <property type="entry name" value="Big_2"/>
    <property type="match status" value="2"/>
</dbReference>
<dbReference type="AlphaFoldDB" id="A0A4P8XW75"/>